<dbReference type="RefSeq" id="WP_120193373.1">
    <property type="nucleotide sequence ID" value="NZ_RAPK01000009.1"/>
</dbReference>
<keyword evidence="13" id="KW-1185">Reference proteome</keyword>
<keyword evidence="3 10" id="KW-1003">Cell membrane</keyword>
<evidence type="ECO:0000313" key="13">
    <source>
        <dbReference type="Proteomes" id="UP000285120"/>
    </source>
</evidence>
<sequence length="102" mass="11143">MKKRYEKEAGFTMVEMLIVLLIITVLLLIAIPNVVTNNGVAQNKGCDATIKLLESQAAAYAVEFNKAPASLSELQEAEYVDRITCPDESTLVLENGKVRKGS</sequence>
<evidence type="ECO:0000256" key="1">
    <source>
        <dbReference type="ARBA" id="ARBA00004162"/>
    </source>
</evidence>
<evidence type="ECO:0000256" key="7">
    <source>
        <dbReference type="ARBA" id="ARBA00023136"/>
    </source>
</evidence>
<dbReference type="NCBIfam" id="TIGR02532">
    <property type="entry name" value="IV_pilin_GFxxxE"/>
    <property type="match status" value="1"/>
</dbReference>
<dbReference type="SUPFAM" id="SSF54523">
    <property type="entry name" value="Pili subunits"/>
    <property type="match status" value="1"/>
</dbReference>
<dbReference type="GO" id="GO:0009986">
    <property type="term" value="C:cell surface"/>
    <property type="evidence" value="ECO:0007669"/>
    <property type="project" value="UniProtKB-SubCell"/>
</dbReference>
<comment type="subunit">
    <text evidence="10">Homodimer.</text>
</comment>
<dbReference type="GO" id="GO:0005886">
    <property type="term" value="C:plasma membrane"/>
    <property type="evidence" value="ECO:0007669"/>
    <property type="project" value="UniProtKB-SubCell"/>
</dbReference>
<comment type="subcellular location">
    <subcellularLocation>
        <location evidence="1">Cell membrane</location>
        <topology evidence="1">Single-pass membrane protein</topology>
    </subcellularLocation>
    <subcellularLocation>
        <location evidence="2">Cell surface</location>
    </subcellularLocation>
</comment>
<keyword evidence="4 11" id="KW-0488">Methylation</keyword>
<evidence type="ECO:0000256" key="8">
    <source>
        <dbReference type="ARBA" id="ARBA00023287"/>
    </source>
</evidence>
<evidence type="ECO:0000256" key="4">
    <source>
        <dbReference type="ARBA" id="ARBA00022481"/>
    </source>
</evidence>
<feature type="transmembrane region" description="Helical" evidence="10">
    <location>
        <begin position="12"/>
        <end position="31"/>
    </location>
</feature>
<comment type="caution">
    <text evidence="12">The sequence shown here is derived from an EMBL/GenBank/DDBJ whole genome shotgun (WGS) entry which is preliminary data.</text>
</comment>
<evidence type="ECO:0000256" key="6">
    <source>
        <dbReference type="ARBA" id="ARBA00022989"/>
    </source>
</evidence>
<organism evidence="12 13">
    <name type="scientific">Sinobaca qinghaiensis</name>
    <dbReference type="NCBI Taxonomy" id="342944"/>
    <lineage>
        <taxon>Bacteria</taxon>
        <taxon>Bacillati</taxon>
        <taxon>Bacillota</taxon>
        <taxon>Bacilli</taxon>
        <taxon>Bacillales</taxon>
        <taxon>Sporolactobacillaceae</taxon>
        <taxon>Sinobaca</taxon>
    </lineage>
</organism>
<name>A0A419V379_9BACL</name>
<dbReference type="EMBL" id="RAPK01000009">
    <property type="protein sequence ID" value="RKD72985.1"/>
    <property type="molecule type" value="Genomic_DNA"/>
</dbReference>
<dbReference type="InterPro" id="IPR045584">
    <property type="entry name" value="Pilin-like"/>
</dbReference>
<evidence type="ECO:0000256" key="3">
    <source>
        <dbReference type="ARBA" id="ARBA00022475"/>
    </source>
</evidence>
<keyword evidence="10" id="KW-0813">Transport</keyword>
<reference evidence="12 13" key="1">
    <citation type="submission" date="2018-09" db="EMBL/GenBank/DDBJ databases">
        <title>Genomic Encyclopedia of Archaeal and Bacterial Type Strains, Phase II (KMG-II): from individual species to whole genera.</title>
        <authorList>
            <person name="Goeker M."/>
        </authorList>
    </citation>
    <scope>NUCLEOTIDE SEQUENCE [LARGE SCALE GENOMIC DNA]</scope>
    <source>
        <strain evidence="12 13">DSM 17008</strain>
    </source>
</reference>
<keyword evidence="8 10" id="KW-0178">Competence</keyword>
<keyword evidence="7 10" id="KW-0472">Membrane</keyword>
<comment type="similarity">
    <text evidence="9 10">Belongs to the ComGC family.</text>
</comment>
<dbReference type="Proteomes" id="UP000285120">
    <property type="component" value="Unassembled WGS sequence"/>
</dbReference>
<evidence type="ECO:0000256" key="11">
    <source>
        <dbReference type="PIRSR" id="PIRSR029928-50"/>
    </source>
</evidence>
<dbReference type="NCBIfam" id="NF040999">
    <property type="entry name" value="pilin_ComGC"/>
    <property type="match status" value="1"/>
</dbReference>
<protein>
    <recommendedName>
        <fullName evidence="10">ComG operon protein 3</fullName>
    </recommendedName>
</protein>
<dbReference type="Gene3D" id="3.30.700.10">
    <property type="entry name" value="Glycoprotein, Type 4 Pilin"/>
    <property type="match status" value="1"/>
</dbReference>
<keyword evidence="5 10" id="KW-0812">Transmembrane</keyword>
<dbReference type="PIRSF" id="PIRSF029928">
    <property type="entry name" value="Late_competence_ComGC"/>
    <property type="match status" value="1"/>
</dbReference>
<dbReference type="InterPro" id="IPR012902">
    <property type="entry name" value="N_methyl_site"/>
</dbReference>
<feature type="propeptide" id="PRO_5035529563" evidence="11">
    <location>
        <begin position="1"/>
        <end position="10"/>
    </location>
</feature>
<evidence type="ECO:0000313" key="12">
    <source>
        <dbReference type="EMBL" id="RKD72985.1"/>
    </source>
</evidence>
<proteinExistence type="inferred from homology"/>
<dbReference type="OrthoDB" id="1798043at2"/>
<dbReference type="AlphaFoldDB" id="A0A419V379"/>
<evidence type="ECO:0000256" key="10">
    <source>
        <dbReference type="PIRNR" id="PIRNR029928"/>
    </source>
</evidence>
<dbReference type="InterPro" id="IPR016940">
    <property type="entry name" value="ComGC"/>
</dbReference>
<gene>
    <name evidence="12" type="ORF">ATL39_2182</name>
</gene>
<evidence type="ECO:0000256" key="2">
    <source>
        <dbReference type="ARBA" id="ARBA00004241"/>
    </source>
</evidence>
<dbReference type="Pfam" id="PF07963">
    <property type="entry name" value="N_methyl"/>
    <property type="match status" value="1"/>
</dbReference>
<keyword evidence="6 10" id="KW-1133">Transmembrane helix</keyword>
<feature type="chain" id="PRO_5035529562" description="ComG operon protein 3" evidence="11">
    <location>
        <begin position="11"/>
        <end position="102"/>
    </location>
</feature>
<evidence type="ECO:0000256" key="5">
    <source>
        <dbReference type="ARBA" id="ARBA00022692"/>
    </source>
</evidence>
<accession>A0A419V379</accession>
<feature type="modified residue" description="N-methylphenylalanine" evidence="11">
    <location>
        <position position="11"/>
    </location>
</feature>
<comment type="function">
    <text evidence="10">Required for transformation and DNA binding.</text>
</comment>
<dbReference type="GO" id="GO:0030420">
    <property type="term" value="P:establishment of competence for transformation"/>
    <property type="evidence" value="ECO:0007669"/>
    <property type="project" value="UniProtKB-UniRule"/>
</dbReference>
<evidence type="ECO:0000256" key="9">
    <source>
        <dbReference type="ARBA" id="ARBA00043982"/>
    </source>
</evidence>